<evidence type="ECO:0000256" key="1">
    <source>
        <dbReference type="ARBA" id="ARBA00004496"/>
    </source>
</evidence>
<evidence type="ECO:0000313" key="5">
    <source>
        <dbReference type="Proteomes" id="UP000297385"/>
    </source>
</evidence>
<dbReference type="Pfam" id="PF04245">
    <property type="entry name" value="NA37"/>
    <property type="match status" value="1"/>
</dbReference>
<dbReference type="GO" id="GO:0005737">
    <property type="term" value="C:cytoplasm"/>
    <property type="evidence" value="ECO:0007669"/>
    <property type="project" value="UniProtKB-SubCell"/>
</dbReference>
<dbReference type="GO" id="GO:0009295">
    <property type="term" value="C:nucleoid"/>
    <property type="evidence" value="ECO:0007669"/>
    <property type="project" value="InterPro"/>
</dbReference>
<organism evidence="4 5">
    <name type="scientific">Paraburkholderia dipogonis</name>
    <dbReference type="NCBI Taxonomy" id="1211383"/>
    <lineage>
        <taxon>Bacteria</taxon>
        <taxon>Pseudomonadati</taxon>
        <taxon>Pseudomonadota</taxon>
        <taxon>Betaproteobacteria</taxon>
        <taxon>Burkholderiales</taxon>
        <taxon>Burkholderiaceae</taxon>
        <taxon>Paraburkholderia</taxon>
    </lineage>
</organism>
<gene>
    <name evidence="4" type="ORF">E2553_35290</name>
</gene>
<accession>A0A4Y8MWT9</accession>
<comment type="subcellular location">
    <subcellularLocation>
        <location evidence="1">Cytoplasm</location>
    </subcellularLocation>
</comment>
<evidence type="ECO:0000313" key="4">
    <source>
        <dbReference type="EMBL" id="TFE41904.1"/>
    </source>
</evidence>
<sequence length="352" mass="39791">MARRVIHKESEGVVPNEIRGLVVHKFEKVAHGQGVIVPRHDLVKVTEPVQRLVDALHTLYGEKTGKGYGKFEDDEDTFPMQRRVRAYFTDGADDFLAFSLAAMNILKGKADDVPFATGGYVLMAHLCNGARDFLLFAIVTDTVGSAITDQLEIEDRAHVDLNKFRLAGRIDLTGWTAKDERYIGFLRGTKGTGTVSGYFKHFLGCNDAVQAVQETRKLTQALNDFAHKEIADDQQRDTWLQKAFDVCEALAKNGEPFIIEEFSNEFWPKDPEVIRKSLASHELQMSDGFVPDRRVLKALVKFKATTKLWKLEFERRAMRTGEISYDKVHGTLTLRNLPDDLKRELDAESADE</sequence>
<dbReference type="InterPro" id="IPR007358">
    <property type="entry name" value="Nucleoid_associated_NdpA"/>
</dbReference>
<keyword evidence="3" id="KW-0963">Cytoplasm</keyword>
<dbReference type="GeneID" id="97310983"/>
<dbReference type="RefSeq" id="WP_134465181.1">
    <property type="nucleotide sequence ID" value="NZ_JBHSSZ010000003.1"/>
</dbReference>
<evidence type="ECO:0000256" key="2">
    <source>
        <dbReference type="ARBA" id="ARBA00009035"/>
    </source>
</evidence>
<dbReference type="PANTHER" id="PTHR38772:SF1">
    <property type="entry name" value="NUCLEOID-ASSOCIATED PROTEIN YEJK"/>
    <property type="match status" value="1"/>
</dbReference>
<comment type="caution">
    <text evidence="4">The sequence shown here is derived from an EMBL/GenBank/DDBJ whole genome shotgun (WGS) entry which is preliminary data.</text>
</comment>
<dbReference type="EMBL" id="SNVI01000002">
    <property type="protein sequence ID" value="TFE41904.1"/>
    <property type="molecule type" value="Genomic_DNA"/>
</dbReference>
<comment type="similarity">
    <text evidence="2">Belongs to the YejK family.</text>
</comment>
<proteinExistence type="inferred from homology"/>
<reference evidence="4 5" key="1">
    <citation type="submission" date="2019-03" db="EMBL/GenBank/DDBJ databases">
        <title>Complete Genome Sequence of Paraburkholderia dipogonis ICMP 19430T, a Nitrogen-fixing Symbiont of the South African Invasive Legume Dipogon lignosus in New Zealand.</title>
        <authorList>
            <person name="De Meyer S.E."/>
        </authorList>
    </citation>
    <scope>NUCLEOTIDE SEQUENCE [LARGE SCALE GENOMIC DNA]</scope>
    <source>
        <strain evidence="4 5">ICMP 19430</strain>
    </source>
</reference>
<dbReference type="AlphaFoldDB" id="A0A4Y8MWT9"/>
<dbReference type="PANTHER" id="PTHR38772">
    <property type="match status" value="1"/>
</dbReference>
<protein>
    <submittedName>
        <fullName evidence="4">Nucleoid-associated protein</fullName>
    </submittedName>
</protein>
<name>A0A4Y8MWT9_9BURK</name>
<evidence type="ECO:0000256" key="3">
    <source>
        <dbReference type="ARBA" id="ARBA00022490"/>
    </source>
</evidence>
<dbReference type="Proteomes" id="UP000297385">
    <property type="component" value="Unassembled WGS sequence"/>
</dbReference>